<dbReference type="SMART" id="SM00790">
    <property type="entry name" value="AFOR_N"/>
    <property type="match status" value="1"/>
</dbReference>
<keyword evidence="12" id="KW-1185">Reference proteome</keyword>
<evidence type="ECO:0000256" key="5">
    <source>
        <dbReference type="ARBA" id="ARBA00023002"/>
    </source>
</evidence>
<dbReference type="PANTHER" id="PTHR30038">
    <property type="entry name" value="ALDEHYDE FERREDOXIN OXIDOREDUCTASE"/>
    <property type="match status" value="1"/>
</dbReference>
<dbReference type="InterPro" id="IPR013985">
    <property type="entry name" value="Ald_Fedxn_OxRdtase_dom3"/>
</dbReference>
<keyword evidence="7" id="KW-0411">Iron-sulfur</keyword>
<comment type="caution">
    <text evidence="11">The sequence shown here is derived from an EMBL/GenBank/DDBJ whole genome shotgun (WGS) entry which is preliminary data.</text>
</comment>
<dbReference type="InterPro" id="IPR051919">
    <property type="entry name" value="W-dependent_AOR"/>
</dbReference>
<dbReference type="Pfam" id="PF02730">
    <property type="entry name" value="AFOR_N"/>
    <property type="match status" value="1"/>
</dbReference>
<dbReference type="GO" id="GO:0051539">
    <property type="term" value="F:4 iron, 4 sulfur cluster binding"/>
    <property type="evidence" value="ECO:0007669"/>
    <property type="project" value="UniProtKB-KW"/>
</dbReference>
<accession>A0ABD5U5A7</accession>
<dbReference type="InterPro" id="IPR013983">
    <property type="entry name" value="Ald_Fedxn_OxRdtase_N"/>
</dbReference>
<dbReference type="EMBL" id="JBHSXM010000001">
    <property type="protein sequence ID" value="MFC6835508.1"/>
    <property type="molecule type" value="Genomic_DNA"/>
</dbReference>
<dbReference type="Gene3D" id="3.60.9.10">
    <property type="entry name" value="Aldehyde ferredoxin oxidoreductase, N-terminal domain"/>
    <property type="match status" value="1"/>
</dbReference>
<protein>
    <submittedName>
        <fullName evidence="11">Aldehyde ferredoxin oxidoreductase family protein</fullName>
    </submittedName>
</protein>
<proteinExistence type="inferred from homology"/>
<evidence type="ECO:0000256" key="3">
    <source>
        <dbReference type="ARBA" id="ARBA00022485"/>
    </source>
</evidence>
<dbReference type="Gene3D" id="1.10.569.10">
    <property type="entry name" value="Aldehyde Ferredoxin Oxidoreductase Protein, subunit A, domain 2"/>
    <property type="match status" value="1"/>
</dbReference>
<name>A0ABD5U5A7_9EURY</name>
<dbReference type="SUPFAM" id="SSF48310">
    <property type="entry name" value="Aldehyde ferredoxin oxidoreductase, C-terminal domains"/>
    <property type="match status" value="1"/>
</dbReference>
<dbReference type="InterPro" id="IPR001203">
    <property type="entry name" value="OxRdtase_Ald_Fedxn_C"/>
</dbReference>
<organism evidence="11 12">
    <name type="scientific">Halomarina ordinaria</name>
    <dbReference type="NCBI Taxonomy" id="3033939"/>
    <lineage>
        <taxon>Archaea</taxon>
        <taxon>Methanobacteriati</taxon>
        <taxon>Methanobacteriota</taxon>
        <taxon>Stenosarchaea group</taxon>
        <taxon>Halobacteria</taxon>
        <taxon>Halobacteriales</taxon>
        <taxon>Natronomonadaceae</taxon>
        <taxon>Halomarina</taxon>
    </lineage>
</organism>
<dbReference type="RefSeq" id="WP_304447207.1">
    <property type="nucleotide sequence ID" value="NZ_JARRAH010000001.1"/>
</dbReference>
<dbReference type="Pfam" id="PF01314">
    <property type="entry name" value="AFOR_C"/>
    <property type="match status" value="1"/>
</dbReference>
<feature type="compositionally biased region" description="Basic and acidic residues" evidence="9">
    <location>
        <begin position="458"/>
        <end position="475"/>
    </location>
</feature>
<dbReference type="Gene3D" id="1.10.599.10">
    <property type="entry name" value="Aldehyde Ferredoxin Oxidoreductase Protein, subunit A, domain 3"/>
    <property type="match status" value="1"/>
</dbReference>
<dbReference type="InterPro" id="IPR036021">
    <property type="entry name" value="Tungsten_al_ferr_oxy-like_C"/>
</dbReference>
<dbReference type="PANTHER" id="PTHR30038:SF7">
    <property type="entry name" value="TUNGSTEN-CONTAINING GLYCERALDEHYDE-3-PHOSPHATE:FERREDOXIN OXIDOREDUCTASE"/>
    <property type="match status" value="1"/>
</dbReference>
<keyword evidence="5" id="KW-0560">Oxidoreductase</keyword>
<keyword evidence="3" id="KW-0004">4Fe-4S</keyword>
<dbReference type="GO" id="GO:0046872">
    <property type="term" value="F:metal ion binding"/>
    <property type="evidence" value="ECO:0007669"/>
    <property type="project" value="UniProtKB-KW"/>
</dbReference>
<keyword evidence="4" id="KW-0479">Metal-binding</keyword>
<dbReference type="InterPro" id="IPR036503">
    <property type="entry name" value="Ald_Fedxn_OxRdtase_N_sf"/>
</dbReference>
<dbReference type="InterPro" id="IPR013984">
    <property type="entry name" value="Ald_Fedxn_OxRdtase_dom2"/>
</dbReference>
<dbReference type="SUPFAM" id="SSF56228">
    <property type="entry name" value="Aldehyde ferredoxin oxidoreductase, N-terminal domain"/>
    <property type="match status" value="1"/>
</dbReference>
<dbReference type="GO" id="GO:0016491">
    <property type="term" value="F:oxidoreductase activity"/>
    <property type="evidence" value="ECO:0007669"/>
    <property type="project" value="UniProtKB-KW"/>
</dbReference>
<evidence type="ECO:0000256" key="1">
    <source>
        <dbReference type="ARBA" id="ARBA00001966"/>
    </source>
</evidence>
<gene>
    <name evidence="11" type="ORF">ACFQHK_03185</name>
</gene>
<dbReference type="AlphaFoldDB" id="A0ABD5U5A7"/>
<evidence type="ECO:0000259" key="10">
    <source>
        <dbReference type="SMART" id="SM00790"/>
    </source>
</evidence>
<evidence type="ECO:0000256" key="8">
    <source>
        <dbReference type="ARBA" id="ARBA00049934"/>
    </source>
</evidence>
<evidence type="ECO:0000256" key="4">
    <source>
        <dbReference type="ARBA" id="ARBA00022723"/>
    </source>
</evidence>
<comment type="cofactor">
    <cofactor evidence="8">
        <name>tungstopterin</name>
        <dbReference type="ChEBI" id="CHEBI:30402"/>
    </cofactor>
</comment>
<evidence type="ECO:0000256" key="6">
    <source>
        <dbReference type="ARBA" id="ARBA00023004"/>
    </source>
</evidence>
<evidence type="ECO:0000256" key="9">
    <source>
        <dbReference type="SAM" id="MobiDB-lite"/>
    </source>
</evidence>
<feature type="region of interest" description="Disordered" evidence="9">
    <location>
        <begin position="453"/>
        <end position="478"/>
    </location>
</feature>
<evidence type="ECO:0000256" key="2">
    <source>
        <dbReference type="ARBA" id="ARBA00011032"/>
    </source>
</evidence>
<dbReference type="Proteomes" id="UP001596406">
    <property type="component" value="Unassembled WGS sequence"/>
</dbReference>
<evidence type="ECO:0000313" key="12">
    <source>
        <dbReference type="Proteomes" id="UP001596406"/>
    </source>
</evidence>
<comment type="similarity">
    <text evidence="2">Belongs to the AOR/FOR family.</text>
</comment>
<evidence type="ECO:0000313" key="11">
    <source>
        <dbReference type="EMBL" id="MFC6835508.1"/>
    </source>
</evidence>
<sequence length="617" mass="67140">MSDLPPVYGGEILHVHLDTGETEREAIDPADARRFLGGNGFAAKQVYEHVPDDADAFDPENVLAFAVGPMNYTPFQSTSRGVVGFVSPMTGGFFDSTFGGTFPQAQKTTGFEVVVLHGVAEDLSYVHVDEEGARLEDASEFAGMDTYETCAAVREAEGRGHETHVVAAGPAGENRVRFACLLHDGKLREGVAGRGGAGAVLGSKNVKAVAIREGEFTPEPADESGLRELANGQMGELMNETEMLQEYGTSGLVNPINEMGKLGTHNYQHEQADEADAEAVSGETLKSKYVTEDTTCANCAVRCGKHVSVQSEGLTEAKIPEFESLFATTTMQEVYDIKRVMKANDLCDRLGMDTISWGVTVAFARECNEQGLLDHHDSPHLDFGDADGLVELARQTAHREGFGDRLAEGSFRLAASLEDTESAERFLHGSKDLEFAAHSPRGLKGMSIGYATATRGGSHHDTRPTRQYGGEHDETTEGTPEFAARSQHYTALGDSLTQCRFVSEGGWGKEVNENYRDALSLATGWDLSVDDVEEIGERVYNLERLINVRRGVARRETDTLSHRVTHEPIPDGPSEGMYCPPEELDAMLTEYYDVRGWDDDGTPTEATLSRLDMGEFA</sequence>
<comment type="cofactor">
    <cofactor evidence="1">
        <name>[4Fe-4S] cluster</name>
        <dbReference type="ChEBI" id="CHEBI:49883"/>
    </cofactor>
</comment>
<keyword evidence="6" id="KW-0408">Iron</keyword>
<feature type="domain" description="Aldehyde ferredoxin oxidoreductase N-terminal" evidence="10">
    <location>
        <begin position="8"/>
        <end position="215"/>
    </location>
</feature>
<reference evidence="11 12" key="1">
    <citation type="journal article" date="2019" name="Int. J. Syst. Evol. Microbiol.">
        <title>The Global Catalogue of Microorganisms (GCM) 10K type strain sequencing project: providing services to taxonomists for standard genome sequencing and annotation.</title>
        <authorList>
            <consortium name="The Broad Institute Genomics Platform"/>
            <consortium name="The Broad Institute Genome Sequencing Center for Infectious Disease"/>
            <person name="Wu L."/>
            <person name="Ma J."/>
        </authorList>
    </citation>
    <scope>NUCLEOTIDE SEQUENCE [LARGE SCALE GENOMIC DNA]</scope>
    <source>
        <strain evidence="11 12">PSRA2</strain>
    </source>
</reference>
<evidence type="ECO:0000256" key="7">
    <source>
        <dbReference type="ARBA" id="ARBA00023014"/>
    </source>
</evidence>